<comment type="caution">
    <text evidence="2">The sequence shown here is derived from an EMBL/GenBank/DDBJ whole genome shotgun (WGS) entry which is preliminary data.</text>
</comment>
<evidence type="ECO:0000313" key="3">
    <source>
        <dbReference type="Proteomes" id="UP001610446"/>
    </source>
</evidence>
<evidence type="ECO:0000259" key="1">
    <source>
        <dbReference type="Pfam" id="PF01728"/>
    </source>
</evidence>
<dbReference type="Pfam" id="PF01728">
    <property type="entry name" value="FtsJ"/>
    <property type="match status" value="1"/>
</dbReference>
<dbReference type="EMBL" id="JBFXLU010000170">
    <property type="protein sequence ID" value="KAL2836878.1"/>
    <property type="molecule type" value="Genomic_DNA"/>
</dbReference>
<gene>
    <name evidence="2" type="ORF">BJY01DRAFT_238090</name>
</gene>
<organism evidence="2 3">
    <name type="scientific">Aspergillus pseudoustus</name>
    <dbReference type="NCBI Taxonomy" id="1810923"/>
    <lineage>
        <taxon>Eukaryota</taxon>
        <taxon>Fungi</taxon>
        <taxon>Dikarya</taxon>
        <taxon>Ascomycota</taxon>
        <taxon>Pezizomycotina</taxon>
        <taxon>Eurotiomycetes</taxon>
        <taxon>Eurotiomycetidae</taxon>
        <taxon>Eurotiales</taxon>
        <taxon>Aspergillaceae</taxon>
        <taxon>Aspergillus</taxon>
        <taxon>Aspergillus subgen. Nidulantes</taxon>
    </lineage>
</organism>
<feature type="domain" description="Ribosomal RNA methyltransferase FtsJ" evidence="1">
    <location>
        <begin position="21"/>
        <end position="200"/>
    </location>
</feature>
<protein>
    <recommendedName>
        <fullName evidence="1">Ribosomal RNA methyltransferase FtsJ domain-containing protein</fullName>
    </recommendedName>
</protein>
<dbReference type="Gene3D" id="3.40.50.150">
    <property type="entry name" value="Vaccinia Virus protein VP39"/>
    <property type="match status" value="1"/>
</dbReference>
<dbReference type="Proteomes" id="UP001610446">
    <property type="component" value="Unassembled WGS sequence"/>
</dbReference>
<name>A0ABR4JD04_9EURO</name>
<reference evidence="2 3" key="1">
    <citation type="submission" date="2024-07" db="EMBL/GenBank/DDBJ databases">
        <title>Section-level genome sequencing and comparative genomics of Aspergillus sections Usti and Cavernicolus.</title>
        <authorList>
            <consortium name="Lawrence Berkeley National Laboratory"/>
            <person name="Nybo J.L."/>
            <person name="Vesth T.C."/>
            <person name="Theobald S."/>
            <person name="Frisvad J.C."/>
            <person name="Larsen T.O."/>
            <person name="Kjaerboelling I."/>
            <person name="Rothschild-Mancinelli K."/>
            <person name="Lyhne E.K."/>
            <person name="Kogle M.E."/>
            <person name="Barry K."/>
            <person name="Clum A."/>
            <person name="Na H."/>
            <person name="Ledsgaard L."/>
            <person name="Lin J."/>
            <person name="Lipzen A."/>
            <person name="Kuo A."/>
            <person name="Riley R."/>
            <person name="Mondo S."/>
            <person name="Labutti K."/>
            <person name="Haridas S."/>
            <person name="Pangalinan J."/>
            <person name="Salamov A.A."/>
            <person name="Simmons B.A."/>
            <person name="Magnuson J.K."/>
            <person name="Chen J."/>
            <person name="Drula E."/>
            <person name="Henrissat B."/>
            <person name="Wiebenga A."/>
            <person name="Lubbers R.J."/>
            <person name="Gomes A.C."/>
            <person name="Makela M.R."/>
            <person name="Stajich J."/>
            <person name="Grigoriev I.V."/>
            <person name="Mortensen U.H."/>
            <person name="De Vries R.P."/>
            <person name="Baker S.E."/>
            <person name="Andersen M.R."/>
        </authorList>
    </citation>
    <scope>NUCLEOTIDE SEQUENCE [LARGE SCALE GENOMIC DNA]</scope>
    <source>
        <strain evidence="2 3">CBS 123904</strain>
    </source>
</reference>
<keyword evidence="3" id="KW-1185">Reference proteome</keyword>
<sequence>MTQNIGNDLAAATGILEFDCPCPRILDLCMAPGGFSSTARKYLPNSVINAITLPVELGGYQVMVDGIQDIRYADITMYVEEMVPGEGAPVGHPDAGKFNITRPFLQSQYDIVFCGGAVGKNHPREEYRNDCEGSRLTSSQMVFALGRLKPGGSLVLLLHRVESWDTVCVLHAFNQFSDIQLFKHPVFHAITSSFYMVARNINLEHGTVKHLIHYWRSLWKYLTFKEFSDIVPPSLSLYEPEPELVRQLQDGFGGQFTELARPVWTIQAKALRAQHFTHLF</sequence>
<dbReference type="InterPro" id="IPR029063">
    <property type="entry name" value="SAM-dependent_MTases_sf"/>
</dbReference>
<dbReference type="SUPFAM" id="SSF53335">
    <property type="entry name" value="S-adenosyl-L-methionine-dependent methyltransferases"/>
    <property type="match status" value="1"/>
</dbReference>
<evidence type="ECO:0000313" key="2">
    <source>
        <dbReference type="EMBL" id="KAL2836878.1"/>
    </source>
</evidence>
<dbReference type="InterPro" id="IPR002877">
    <property type="entry name" value="RNA_MeTrfase_FtsJ_dom"/>
</dbReference>
<accession>A0ABR4JD04</accession>
<proteinExistence type="predicted"/>